<evidence type="ECO:0000256" key="1">
    <source>
        <dbReference type="SAM" id="MobiDB-lite"/>
    </source>
</evidence>
<dbReference type="AlphaFoldDB" id="A0A9Q1BUR6"/>
<dbReference type="PROSITE" id="PS50858">
    <property type="entry name" value="BSD"/>
    <property type="match status" value="1"/>
</dbReference>
<evidence type="ECO:0000259" key="2">
    <source>
        <dbReference type="PROSITE" id="PS50858"/>
    </source>
</evidence>
<name>A0A9Q1BUR6_HOLLE</name>
<dbReference type="GO" id="GO:0005737">
    <property type="term" value="C:cytoplasm"/>
    <property type="evidence" value="ECO:0007669"/>
    <property type="project" value="TreeGrafter"/>
</dbReference>
<dbReference type="Pfam" id="PF03909">
    <property type="entry name" value="BSD"/>
    <property type="match status" value="1"/>
</dbReference>
<dbReference type="InterPro" id="IPR035925">
    <property type="entry name" value="BSD_dom_sf"/>
</dbReference>
<protein>
    <submittedName>
        <fullName evidence="3">BSD domain-containing protein 1</fullName>
    </submittedName>
</protein>
<dbReference type="Gene3D" id="1.10.3970.10">
    <property type="entry name" value="BSD domain"/>
    <property type="match status" value="1"/>
</dbReference>
<sequence length="417" mass="47092">MATGGSDSSDSSWWNSFLNTAKEKSAAALEQISKDLQEFGTTIQKDTTQAVAKSASAIGQNLKREEGETEEEEEKSTADQLREGFYNFLSSVSQNLTAPEDVTAEEYVVQTRDPHVFDQTKARLHAIQVDPATYCNEPDEPLESYHKWLETFNVDDIKGDISELLVANSQVRSIYTKLVPAAVSHAEFWSRYYYKVHKLDQDEARRTALKERADMTSSQTFDEDLGWGDEDESWDTVPEVRKTTPTDSRLPKPTTDTDESEVTEKTSQKTEETPKDEEIPNRTESDKIVESEDKTDGNVENVNIEDVTVAQDSVRTLENVESDEKQIESEKAVLEKNVKELTLDPEQEVGGEVKEDRSPTESSHGSSGNKESSLGDEWEKDFDDIEITEEDIKNAQLASKNITLDDDDDLEEWESWD</sequence>
<comment type="caution">
    <text evidence="3">The sequence shown here is derived from an EMBL/GenBank/DDBJ whole genome shotgun (WGS) entry which is preliminary data.</text>
</comment>
<dbReference type="SMART" id="SM00751">
    <property type="entry name" value="BSD"/>
    <property type="match status" value="1"/>
</dbReference>
<feature type="compositionally biased region" description="Acidic residues" evidence="1">
    <location>
        <begin position="404"/>
        <end position="417"/>
    </location>
</feature>
<dbReference type="Proteomes" id="UP001152320">
    <property type="component" value="Chromosome 11"/>
</dbReference>
<organism evidence="3 4">
    <name type="scientific">Holothuria leucospilota</name>
    <name type="common">Black long sea cucumber</name>
    <name type="synonym">Mertensiothuria leucospilota</name>
    <dbReference type="NCBI Taxonomy" id="206669"/>
    <lineage>
        <taxon>Eukaryota</taxon>
        <taxon>Metazoa</taxon>
        <taxon>Echinodermata</taxon>
        <taxon>Eleutherozoa</taxon>
        <taxon>Echinozoa</taxon>
        <taxon>Holothuroidea</taxon>
        <taxon>Aspidochirotacea</taxon>
        <taxon>Aspidochirotida</taxon>
        <taxon>Holothuriidae</taxon>
        <taxon>Holothuria</taxon>
    </lineage>
</organism>
<reference evidence="3" key="1">
    <citation type="submission" date="2021-10" db="EMBL/GenBank/DDBJ databases">
        <title>Tropical sea cucumber genome reveals ecological adaptation and Cuvierian tubules defense mechanism.</title>
        <authorList>
            <person name="Chen T."/>
        </authorList>
    </citation>
    <scope>NUCLEOTIDE SEQUENCE</scope>
    <source>
        <strain evidence="3">Nanhai2018</strain>
        <tissue evidence="3">Muscle</tissue>
    </source>
</reference>
<evidence type="ECO:0000313" key="4">
    <source>
        <dbReference type="Proteomes" id="UP001152320"/>
    </source>
</evidence>
<feature type="compositionally biased region" description="Low complexity" evidence="1">
    <location>
        <begin position="361"/>
        <end position="372"/>
    </location>
</feature>
<dbReference type="OrthoDB" id="73788at2759"/>
<feature type="compositionally biased region" description="Basic and acidic residues" evidence="1">
    <location>
        <begin position="262"/>
        <end position="297"/>
    </location>
</feature>
<dbReference type="PANTHER" id="PTHR16019">
    <property type="entry name" value="SYNAPSE-ASSOCIATED PROTEIN"/>
    <property type="match status" value="1"/>
</dbReference>
<feature type="region of interest" description="Disordered" evidence="1">
    <location>
        <begin position="54"/>
        <end position="78"/>
    </location>
</feature>
<feature type="compositionally biased region" description="Basic and acidic residues" evidence="1">
    <location>
        <begin position="322"/>
        <end position="342"/>
    </location>
</feature>
<evidence type="ECO:0000313" key="3">
    <source>
        <dbReference type="EMBL" id="KAJ8033020.1"/>
    </source>
</evidence>
<keyword evidence="4" id="KW-1185">Reference proteome</keyword>
<feature type="domain" description="BSD" evidence="2">
    <location>
        <begin position="148"/>
        <end position="200"/>
    </location>
</feature>
<feature type="compositionally biased region" description="Acidic residues" evidence="1">
    <location>
        <begin position="221"/>
        <end position="234"/>
    </location>
</feature>
<dbReference type="InterPro" id="IPR005607">
    <property type="entry name" value="BSD_dom"/>
</dbReference>
<accession>A0A9Q1BUR6</accession>
<dbReference type="SUPFAM" id="SSF140383">
    <property type="entry name" value="BSD domain-like"/>
    <property type="match status" value="1"/>
</dbReference>
<gene>
    <name evidence="3" type="ORF">HOLleu_23139</name>
</gene>
<dbReference type="PANTHER" id="PTHR16019:SF5">
    <property type="entry name" value="BSD DOMAIN-CONTAINING PROTEIN 1"/>
    <property type="match status" value="1"/>
</dbReference>
<dbReference type="EMBL" id="JAIZAY010000011">
    <property type="protein sequence ID" value="KAJ8033020.1"/>
    <property type="molecule type" value="Genomic_DNA"/>
</dbReference>
<proteinExistence type="predicted"/>
<feature type="region of interest" description="Disordered" evidence="1">
    <location>
        <begin position="210"/>
        <end position="417"/>
    </location>
</feature>
<dbReference type="InterPro" id="IPR051494">
    <property type="entry name" value="BSD_domain-containing"/>
</dbReference>
<feature type="compositionally biased region" description="Acidic residues" evidence="1">
    <location>
        <begin position="374"/>
        <end position="389"/>
    </location>
</feature>